<dbReference type="AlphaFoldDB" id="A0A291QX42"/>
<sequence>MRNTWGLIRNNICKALLYIAMIKYYSILHARQQAIFNSIAFILVLVVNYMANTLKLNGKTTGEISAMYPNMFVPAPITFSIWGLIYLWLLVYIIYQLWLAFSKGHTEELQSHMLRMRAWFLITCLGNIAWLFSWHFQLIEVSVIMMCLILYALLKIHRNFRIALPVESKRETWWVQVPFSLYLGWISIALLANITALLVSIGFQSSGTVAATWAIAMVLVGTLAGVFMVIYRHNVVHALVGIWAIYGISIQQFGEKSPGSFAVFAACIISITVLFLSVLVHFLARKPRNFKI</sequence>
<gene>
    <name evidence="2" type="ORF">COR50_16305</name>
</gene>
<feature type="transmembrane region" description="Helical" evidence="1">
    <location>
        <begin position="177"/>
        <end position="203"/>
    </location>
</feature>
<organism evidence="2 3">
    <name type="scientific">Chitinophaga caeni</name>
    <dbReference type="NCBI Taxonomy" id="2029983"/>
    <lineage>
        <taxon>Bacteria</taxon>
        <taxon>Pseudomonadati</taxon>
        <taxon>Bacteroidota</taxon>
        <taxon>Chitinophagia</taxon>
        <taxon>Chitinophagales</taxon>
        <taxon>Chitinophagaceae</taxon>
        <taxon>Chitinophaga</taxon>
    </lineage>
</organism>
<feature type="transmembrane region" description="Helical" evidence="1">
    <location>
        <begin position="260"/>
        <end position="284"/>
    </location>
</feature>
<keyword evidence="1" id="KW-1133">Transmembrane helix</keyword>
<feature type="transmembrane region" description="Helical" evidence="1">
    <location>
        <begin position="138"/>
        <end position="156"/>
    </location>
</feature>
<keyword evidence="3" id="KW-1185">Reference proteome</keyword>
<accession>A0A291QX42</accession>
<name>A0A291QX42_9BACT</name>
<dbReference type="PANTHER" id="PTHR33802:SF1">
    <property type="entry name" value="XK-RELATED PROTEIN"/>
    <property type="match status" value="1"/>
</dbReference>
<feature type="transmembrane region" description="Helical" evidence="1">
    <location>
        <begin position="235"/>
        <end position="254"/>
    </location>
</feature>
<dbReference type="EMBL" id="CP023777">
    <property type="protein sequence ID" value="ATL48599.1"/>
    <property type="molecule type" value="Genomic_DNA"/>
</dbReference>
<reference evidence="2 3" key="1">
    <citation type="submission" date="2017-10" db="EMBL/GenBank/DDBJ databases">
        <title>Paenichitinophaga pekingensis gen. nov., sp. nov., isolated from activated sludge.</title>
        <authorList>
            <person name="Jin D."/>
            <person name="Kong X."/>
            <person name="Deng Y."/>
            <person name="Bai Z."/>
        </authorList>
    </citation>
    <scope>NUCLEOTIDE SEQUENCE [LARGE SCALE GENOMIC DNA]</scope>
    <source>
        <strain evidence="2 3">13</strain>
    </source>
</reference>
<feature type="transmembrane region" description="Helical" evidence="1">
    <location>
        <begin position="116"/>
        <end position="132"/>
    </location>
</feature>
<evidence type="ECO:0000313" key="3">
    <source>
        <dbReference type="Proteomes" id="UP000220133"/>
    </source>
</evidence>
<feature type="transmembrane region" description="Helical" evidence="1">
    <location>
        <begin position="209"/>
        <end position="230"/>
    </location>
</feature>
<protein>
    <recommendedName>
        <fullName evidence="4">Lantibiotic ABC transporter permease</fullName>
    </recommendedName>
</protein>
<proteinExistence type="predicted"/>
<evidence type="ECO:0008006" key="4">
    <source>
        <dbReference type="Google" id="ProtNLM"/>
    </source>
</evidence>
<keyword evidence="1" id="KW-0472">Membrane</keyword>
<evidence type="ECO:0000313" key="2">
    <source>
        <dbReference type="EMBL" id="ATL48599.1"/>
    </source>
</evidence>
<keyword evidence="1" id="KW-0812">Transmembrane</keyword>
<feature type="transmembrane region" description="Helical" evidence="1">
    <location>
        <begin position="34"/>
        <end position="51"/>
    </location>
</feature>
<evidence type="ECO:0000256" key="1">
    <source>
        <dbReference type="SAM" id="Phobius"/>
    </source>
</evidence>
<dbReference type="KEGG" id="cbae:COR50_16305"/>
<dbReference type="Proteomes" id="UP000220133">
    <property type="component" value="Chromosome"/>
</dbReference>
<feature type="transmembrane region" description="Helical" evidence="1">
    <location>
        <begin position="71"/>
        <end position="95"/>
    </location>
</feature>
<dbReference type="PANTHER" id="PTHR33802">
    <property type="entry name" value="SI:CH211-161H7.5-RELATED"/>
    <property type="match status" value="1"/>
</dbReference>